<dbReference type="Gene3D" id="3.40.50.1820">
    <property type="entry name" value="alpha/beta hydrolase"/>
    <property type="match status" value="1"/>
</dbReference>
<feature type="domain" description="Serine aminopeptidase S33" evidence="1">
    <location>
        <begin position="21"/>
        <end position="263"/>
    </location>
</feature>
<dbReference type="EMBL" id="BMGP01000006">
    <property type="protein sequence ID" value="GGF37875.1"/>
    <property type="molecule type" value="Genomic_DNA"/>
</dbReference>
<dbReference type="PANTHER" id="PTHR11614">
    <property type="entry name" value="PHOSPHOLIPASE-RELATED"/>
    <property type="match status" value="1"/>
</dbReference>
<dbReference type="Pfam" id="PF12146">
    <property type="entry name" value="Hydrolase_4"/>
    <property type="match status" value="1"/>
</dbReference>
<dbReference type="Proteomes" id="UP000598775">
    <property type="component" value="Unassembled WGS sequence"/>
</dbReference>
<keyword evidence="3" id="KW-1185">Reference proteome</keyword>
<dbReference type="InterPro" id="IPR051044">
    <property type="entry name" value="MAG_DAG_Lipase"/>
</dbReference>
<dbReference type="SUPFAM" id="SSF53474">
    <property type="entry name" value="alpha/beta-Hydrolases"/>
    <property type="match status" value="1"/>
</dbReference>
<dbReference type="InterPro" id="IPR029058">
    <property type="entry name" value="AB_hydrolase_fold"/>
</dbReference>
<dbReference type="GO" id="GO:0016787">
    <property type="term" value="F:hydrolase activity"/>
    <property type="evidence" value="ECO:0007669"/>
    <property type="project" value="UniProtKB-KW"/>
</dbReference>
<evidence type="ECO:0000313" key="3">
    <source>
        <dbReference type="Proteomes" id="UP000598775"/>
    </source>
</evidence>
<gene>
    <name evidence="2" type="ORF">GCM10011399_33570</name>
</gene>
<proteinExistence type="predicted"/>
<dbReference type="AlphaFoldDB" id="A0A917F2C0"/>
<accession>A0A917F2C0</accession>
<name>A0A917F2C0_9MICO</name>
<dbReference type="InterPro" id="IPR022742">
    <property type="entry name" value="Hydrolase_4"/>
</dbReference>
<organism evidence="2 3">
    <name type="scientific">Subtercola lobariae</name>
    <dbReference type="NCBI Taxonomy" id="1588641"/>
    <lineage>
        <taxon>Bacteria</taxon>
        <taxon>Bacillati</taxon>
        <taxon>Actinomycetota</taxon>
        <taxon>Actinomycetes</taxon>
        <taxon>Micrococcales</taxon>
        <taxon>Microbacteriaceae</taxon>
        <taxon>Subtercola</taxon>
    </lineage>
</organism>
<keyword evidence="2" id="KW-0378">Hydrolase</keyword>
<sequence length="285" mass="31104">MPTFIDESGVSITYYVWAIDRPRGIVQISHGLGEHATRYVQVARELNDAGYSVYANDHRGHGQTGLDQYGGDHSQLGKLGPGGLRATEASIRQFSTLIRSKNPGMPIVLLGHSWGSLMAQKVINRSSAGYAGAVLSGTAYRMPGSMDGGDLSRKHRPADGSGHGYEWLSRDLDVQQAAVDDELMFEAKVLKLFGVRDGLRLYGRPAASFATDLPLLILAGSDDILGGEKSVLKLADAYRKAQLHDVTVKIYPDARHEVLLETNRDEVVADLIAWLDHRLVLPTSR</sequence>
<evidence type="ECO:0000313" key="2">
    <source>
        <dbReference type="EMBL" id="GGF37875.1"/>
    </source>
</evidence>
<reference evidence="2 3" key="1">
    <citation type="journal article" date="2014" name="Int. J. Syst. Evol. Microbiol.">
        <title>Complete genome sequence of Corynebacterium casei LMG S-19264T (=DSM 44701T), isolated from a smear-ripened cheese.</title>
        <authorList>
            <consortium name="US DOE Joint Genome Institute (JGI-PGF)"/>
            <person name="Walter F."/>
            <person name="Albersmeier A."/>
            <person name="Kalinowski J."/>
            <person name="Ruckert C."/>
        </authorList>
    </citation>
    <scope>NUCLEOTIDE SEQUENCE [LARGE SCALE GENOMIC DNA]</scope>
    <source>
        <strain evidence="2 3">CGMCC 1.12976</strain>
    </source>
</reference>
<comment type="caution">
    <text evidence="2">The sequence shown here is derived from an EMBL/GenBank/DDBJ whole genome shotgun (WGS) entry which is preliminary data.</text>
</comment>
<evidence type="ECO:0000259" key="1">
    <source>
        <dbReference type="Pfam" id="PF12146"/>
    </source>
</evidence>
<protein>
    <submittedName>
        <fullName evidence="2">Alpha/beta hydrolase</fullName>
    </submittedName>
</protein>
<dbReference type="RefSeq" id="WP_188680339.1">
    <property type="nucleotide sequence ID" value="NZ_BMGP01000006.1"/>
</dbReference>